<protein>
    <submittedName>
        <fullName evidence="1">Uncharacterized protein</fullName>
    </submittedName>
</protein>
<reference evidence="1 2" key="1">
    <citation type="submission" date="2016-05" db="EMBL/GenBank/DDBJ databases">
        <title>Nuclear genome of Blastocystis sp. subtype 1 NandII.</title>
        <authorList>
            <person name="Gentekaki E."/>
            <person name="Curtis B."/>
            <person name="Stairs C."/>
            <person name="Eme L."/>
            <person name="Herman E."/>
            <person name="Klimes V."/>
            <person name="Arias M.C."/>
            <person name="Elias M."/>
            <person name="Hilliou F."/>
            <person name="Klute M."/>
            <person name="Malik S.-B."/>
            <person name="Pightling A."/>
            <person name="Rachubinski R."/>
            <person name="Salas D."/>
            <person name="Schlacht A."/>
            <person name="Suga H."/>
            <person name="Archibald J."/>
            <person name="Ball S.G."/>
            <person name="Clark G."/>
            <person name="Dacks J."/>
            <person name="Van Der Giezen M."/>
            <person name="Tsaousis A."/>
            <person name="Roger A."/>
        </authorList>
    </citation>
    <scope>NUCLEOTIDE SEQUENCE [LARGE SCALE GENOMIC DNA]</scope>
    <source>
        <strain evidence="2">ATCC 50177 / NandII</strain>
    </source>
</reference>
<dbReference type="OrthoDB" id="199153at2759"/>
<gene>
    <name evidence="1" type="ORF">AV274_0057</name>
</gene>
<comment type="caution">
    <text evidence="1">The sequence shown here is derived from an EMBL/GenBank/DDBJ whole genome shotgun (WGS) entry which is preliminary data.</text>
</comment>
<proteinExistence type="predicted"/>
<dbReference type="EMBL" id="LXWW01000002">
    <property type="protein sequence ID" value="OAO18214.1"/>
    <property type="molecule type" value="Genomic_DNA"/>
</dbReference>
<dbReference type="AlphaFoldDB" id="A0A196SR45"/>
<sequence>MSALTSVSEQKEICNDIYKQFSTLVTQLTDLCANSESKLEEYKRNLDTTTIPEILIDDFIEKRKTILAELNKKAEQAKSYFAIIDFVEEAMTEIEKSMDRLEAQCGEVIKTCQDRRPKKAFTLFNKKEQSGTDVPPPMWSHPDYVFNADAMITQLNQVKEVSAAAMQANMDA</sequence>
<evidence type="ECO:0000313" key="2">
    <source>
        <dbReference type="Proteomes" id="UP000078348"/>
    </source>
</evidence>
<dbReference type="Proteomes" id="UP000078348">
    <property type="component" value="Unassembled WGS sequence"/>
</dbReference>
<organism evidence="1 2">
    <name type="scientific">Blastocystis sp. subtype 1 (strain ATCC 50177 / NandII)</name>
    <dbReference type="NCBI Taxonomy" id="478820"/>
    <lineage>
        <taxon>Eukaryota</taxon>
        <taxon>Sar</taxon>
        <taxon>Stramenopiles</taxon>
        <taxon>Bigyra</taxon>
        <taxon>Opalozoa</taxon>
        <taxon>Opalinata</taxon>
        <taxon>Blastocystidae</taxon>
        <taxon>Blastocystis</taxon>
    </lineage>
</organism>
<name>A0A196SR45_BLAHN</name>
<accession>A0A196SR45</accession>
<evidence type="ECO:0000313" key="1">
    <source>
        <dbReference type="EMBL" id="OAO18214.1"/>
    </source>
</evidence>
<keyword evidence="2" id="KW-1185">Reference proteome</keyword>